<dbReference type="STRING" id="1471761.B0W44_10025"/>
<organism evidence="2 3">
    <name type="scientific">Novibacillus thermophilus</name>
    <dbReference type="NCBI Taxonomy" id="1471761"/>
    <lineage>
        <taxon>Bacteria</taxon>
        <taxon>Bacillati</taxon>
        <taxon>Bacillota</taxon>
        <taxon>Bacilli</taxon>
        <taxon>Bacillales</taxon>
        <taxon>Thermoactinomycetaceae</taxon>
        <taxon>Novibacillus</taxon>
    </lineage>
</organism>
<dbReference type="InterPro" id="IPR036291">
    <property type="entry name" value="NAD(P)-bd_dom_sf"/>
</dbReference>
<dbReference type="PANTHER" id="PTHR33303:SF2">
    <property type="entry name" value="COA-BINDING DOMAIN-CONTAINING PROTEIN"/>
    <property type="match status" value="1"/>
</dbReference>
<gene>
    <name evidence="2" type="ORF">B0W44_10025</name>
</gene>
<dbReference type="PANTHER" id="PTHR33303">
    <property type="entry name" value="CYTOPLASMIC PROTEIN-RELATED"/>
    <property type="match status" value="1"/>
</dbReference>
<dbReference type="OrthoDB" id="9804695at2"/>
<keyword evidence="3" id="KW-1185">Reference proteome</keyword>
<accession>A0A1U9KBT9</accession>
<proteinExistence type="predicted"/>
<reference evidence="2 3" key="1">
    <citation type="journal article" date="2015" name="Int. J. Syst. Evol. Microbiol.">
        <title>Novibacillus thermophilus gen. nov., sp. nov., a Gram-staining-negative and moderately thermophilic member of the family Thermoactinomycetaceae.</title>
        <authorList>
            <person name="Yang G."/>
            <person name="Chen J."/>
            <person name="Zhou S."/>
        </authorList>
    </citation>
    <scope>NUCLEOTIDE SEQUENCE [LARGE SCALE GENOMIC DNA]</scope>
    <source>
        <strain evidence="2 3">SG-1</strain>
    </source>
</reference>
<dbReference type="Pfam" id="PF13380">
    <property type="entry name" value="CoA_binding_2"/>
    <property type="match status" value="1"/>
</dbReference>
<dbReference type="Proteomes" id="UP000188603">
    <property type="component" value="Chromosome"/>
</dbReference>
<dbReference type="AlphaFoldDB" id="A0A1U9KBT9"/>
<dbReference type="EMBL" id="CP019699">
    <property type="protein sequence ID" value="AQS57492.1"/>
    <property type="molecule type" value="Genomic_DNA"/>
</dbReference>
<dbReference type="SUPFAM" id="SSF51735">
    <property type="entry name" value="NAD(P)-binding Rossmann-fold domains"/>
    <property type="match status" value="1"/>
</dbReference>
<dbReference type="SMART" id="SM00881">
    <property type="entry name" value="CoA_binding"/>
    <property type="match status" value="1"/>
</dbReference>
<dbReference type="Gene3D" id="3.40.50.720">
    <property type="entry name" value="NAD(P)-binding Rossmann-like Domain"/>
    <property type="match status" value="1"/>
</dbReference>
<dbReference type="KEGG" id="ntr:B0W44_10025"/>
<evidence type="ECO:0000259" key="1">
    <source>
        <dbReference type="SMART" id="SM00881"/>
    </source>
</evidence>
<evidence type="ECO:0000313" key="2">
    <source>
        <dbReference type="EMBL" id="AQS57492.1"/>
    </source>
</evidence>
<dbReference type="InterPro" id="IPR003781">
    <property type="entry name" value="CoA-bd"/>
</dbReference>
<name>A0A1U9KBT9_9BACL</name>
<dbReference type="RefSeq" id="WP_077721335.1">
    <property type="nucleotide sequence ID" value="NZ_CP019699.1"/>
</dbReference>
<evidence type="ECO:0000313" key="3">
    <source>
        <dbReference type="Proteomes" id="UP000188603"/>
    </source>
</evidence>
<sequence>MYTLPDKEVRKRILEEAKTIAVVGLSANPERTSHMIAKALQQNGYRIIPVNPMLTEPVLGEQPYASLEDIPEAVDIVDVFRRSEYTPEIAKQAVKIKAKVLWLQEGVYNEEAYEYASKHGLTVIMDHCIKVDHALLVKKGAQ</sequence>
<feature type="domain" description="CoA-binding" evidence="1">
    <location>
        <begin position="14"/>
        <end position="107"/>
    </location>
</feature>
<protein>
    <submittedName>
        <fullName evidence="2">CoA-binding protein</fullName>
    </submittedName>
</protein>